<accession>A0AAW1P9I2</accession>
<keyword evidence="5" id="KW-0406">Ion transport</keyword>
<evidence type="ECO:0000256" key="4">
    <source>
        <dbReference type="ARBA" id="ARBA00022989"/>
    </source>
</evidence>
<gene>
    <name evidence="14" type="ORF">WJX72_001753</name>
</gene>
<protein>
    <recommendedName>
        <fullName evidence="13">Ionotropic glutamate receptor C-terminal domain-containing protein</fullName>
    </recommendedName>
</protein>
<dbReference type="SUPFAM" id="SSF53850">
    <property type="entry name" value="Periplasmic binding protein-like II"/>
    <property type="match status" value="1"/>
</dbReference>
<evidence type="ECO:0000313" key="14">
    <source>
        <dbReference type="EMBL" id="KAK9804717.1"/>
    </source>
</evidence>
<evidence type="ECO:0000256" key="6">
    <source>
        <dbReference type="ARBA" id="ARBA00023136"/>
    </source>
</evidence>
<feature type="transmembrane region" description="Helical" evidence="11">
    <location>
        <begin position="138"/>
        <end position="156"/>
    </location>
</feature>
<reference evidence="14 15" key="1">
    <citation type="journal article" date="2024" name="Nat. Commun.">
        <title>Phylogenomics reveals the evolutionary origins of lichenization in chlorophyte algae.</title>
        <authorList>
            <person name="Puginier C."/>
            <person name="Libourel C."/>
            <person name="Otte J."/>
            <person name="Skaloud P."/>
            <person name="Haon M."/>
            <person name="Grisel S."/>
            <person name="Petersen M."/>
            <person name="Berrin J.G."/>
            <person name="Delaux P.M."/>
            <person name="Dal Grande F."/>
            <person name="Keller J."/>
        </authorList>
    </citation>
    <scope>NUCLEOTIDE SEQUENCE [LARGE SCALE GENOMIC DNA]</scope>
    <source>
        <strain evidence="14 15">SAG 2043</strain>
    </source>
</reference>
<evidence type="ECO:0000256" key="2">
    <source>
        <dbReference type="ARBA" id="ARBA00022448"/>
    </source>
</evidence>
<feature type="transmembrane region" description="Helical" evidence="11">
    <location>
        <begin position="405"/>
        <end position="427"/>
    </location>
</feature>
<sequence length="565" mass="62464">MSKQWDFRLQPFMKTCPWTVLSTIFACTAATNALRNGNGTDAAPLNVCISDWRPMVACDGLSSPDAFTGYQPQLFRQVVANMGMKPSTYNFTCMNWDDMIADLLDPDGSCDLSAAGVEVSVQNLELGLKFSVPTYKTGLSILVAAQYVTGGTFAFMNAFDKSVWIAIGVTGVSIAMILWLLERLNKLQDPEMREFDCTTFDEMMWRNIGTLVTHEEYYVSGATRIIEFAYAFLIVVMVSLYTANTTVQVTAVHFKGSIQSIADLPGKVVGTWTNYMDILKKYNIKAIGLPWDNDADQQALFDTLRSGEIHALILDSPVLEYTQSQQCDIHVVGQEFNTFNLALAFPPNTPVATIVRFSFSLVELQQDGGLMDDLQSKYINNPYSPCNVGGGGGDTLPLQFSQVAGLWYILAASVGAACLYMLVFFVLDKLDQRWRLVRGMGKRIHELLPENLVRAHSELIEAGRTPSLSRARPIQQIKLRKPSEKRRKIYPAGYNDGKPTTAVVHQATKVAFKESGGSEDAWSVEAGPDLATRLLAIRDMSQRLLAAVNAELQSVDHGSPGEDLY</sequence>
<keyword evidence="12" id="KW-0732">Signal</keyword>
<keyword evidence="4 11" id="KW-1133">Transmembrane helix</keyword>
<keyword evidence="3 11" id="KW-0812">Transmembrane</keyword>
<feature type="chain" id="PRO_5044002207" description="Ionotropic glutamate receptor C-terminal domain-containing protein" evidence="12">
    <location>
        <begin position="34"/>
        <end position="565"/>
    </location>
</feature>
<organism evidence="14 15">
    <name type="scientific">[Myrmecia] bisecta</name>
    <dbReference type="NCBI Taxonomy" id="41462"/>
    <lineage>
        <taxon>Eukaryota</taxon>
        <taxon>Viridiplantae</taxon>
        <taxon>Chlorophyta</taxon>
        <taxon>core chlorophytes</taxon>
        <taxon>Trebouxiophyceae</taxon>
        <taxon>Trebouxiales</taxon>
        <taxon>Trebouxiaceae</taxon>
        <taxon>Myrmecia</taxon>
    </lineage>
</organism>
<keyword evidence="15" id="KW-1185">Reference proteome</keyword>
<dbReference type="Gene3D" id="1.10.287.70">
    <property type="match status" value="1"/>
</dbReference>
<evidence type="ECO:0000256" key="9">
    <source>
        <dbReference type="ARBA" id="ARBA00023286"/>
    </source>
</evidence>
<dbReference type="InterPro" id="IPR015683">
    <property type="entry name" value="Ionotropic_Glu_rcpt"/>
</dbReference>
<feature type="transmembrane region" description="Helical" evidence="11">
    <location>
        <begin position="225"/>
        <end position="243"/>
    </location>
</feature>
<evidence type="ECO:0000256" key="5">
    <source>
        <dbReference type="ARBA" id="ARBA00023065"/>
    </source>
</evidence>
<dbReference type="Proteomes" id="UP001489004">
    <property type="component" value="Unassembled WGS sequence"/>
</dbReference>
<keyword evidence="2" id="KW-0813">Transport</keyword>
<feature type="domain" description="Ionotropic glutamate receptor C-terminal" evidence="13">
    <location>
        <begin position="161"/>
        <end position="413"/>
    </location>
</feature>
<evidence type="ECO:0000313" key="15">
    <source>
        <dbReference type="Proteomes" id="UP001489004"/>
    </source>
</evidence>
<evidence type="ECO:0000256" key="8">
    <source>
        <dbReference type="ARBA" id="ARBA00023180"/>
    </source>
</evidence>
<evidence type="ECO:0000256" key="1">
    <source>
        <dbReference type="ARBA" id="ARBA00004141"/>
    </source>
</evidence>
<evidence type="ECO:0000256" key="12">
    <source>
        <dbReference type="SAM" id="SignalP"/>
    </source>
</evidence>
<dbReference type="AlphaFoldDB" id="A0AAW1P9I2"/>
<dbReference type="PROSITE" id="PS51257">
    <property type="entry name" value="PROKAR_LIPOPROTEIN"/>
    <property type="match status" value="1"/>
</dbReference>
<dbReference type="EMBL" id="JALJOR010000017">
    <property type="protein sequence ID" value="KAK9804717.1"/>
    <property type="molecule type" value="Genomic_DNA"/>
</dbReference>
<dbReference type="GO" id="GO:0016020">
    <property type="term" value="C:membrane"/>
    <property type="evidence" value="ECO:0007669"/>
    <property type="project" value="UniProtKB-SubCell"/>
</dbReference>
<feature type="signal peptide" evidence="12">
    <location>
        <begin position="1"/>
        <end position="33"/>
    </location>
</feature>
<dbReference type="Gene3D" id="3.40.190.10">
    <property type="entry name" value="Periplasmic binding protein-like II"/>
    <property type="match status" value="3"/>
</dbReference>
<evidence type="ECO:0000256" key="11">
    <source>
        <dbReference type="SAM" id="Phobius"/>
    </source>
</evidence>
<comment type="caution">
    <text evidence="14">The sequence shown here is derived from an EMBL/GenBank/DDBJ whole genome shotgun (WGS) entry which is preliminary data.</text>
</comment>
<evidence type="ECO:0000256" key="3">
    <source>
        <dbReference type="ARBA" id="ARBA00022692"/>
    </source>
</evidence>
<keyword evidence="7" id="KW-0675">Receptor</keyword>
<dbReference type="GO" id="GO:0015276">
    <property type="term" value="F:ligand-gated monoatomic ion channel activity"/>
    <property type="evidence" value="ECO:0007669"/>
    <property type="project" value="InterPro"/>
</dbReference>
<keyword evidence="10" id="KW-0407">Ion channel</keyword>
<evidence type="ECO:0000256" key="7">
    <source>
        <dbReference type="ARBA" id="ARBA00023170"/>
    </source>
</evidence>
<keyword evidence="8" id="KW-0325">Glycoprotein</keyword>
<evidence type="ECO:0000259" key="13">
    <source>
        <dbReference type="Pfam" id="PF00060"/>
    </source>
</evidence>
<keyword evidence="9" id="KW-1071">Ligand-gated ion channel</keyword>
<keyword evidence="6 11" id="KW-0472">Membrane</keyword>
<feature type="transmembrane region" description="Helical" evidence="11">
    <location>
        <begin position="162"/>
        <end position="181"/>
    </location>
</feature>
<name>A0AAW1P9I2_9CHLO</name>
<dbReference type="Pfam" id="PF00060">
    <property type="entry name" value="Lig_chan"/>
    <property type="match status" value="1"/>
</dbReference>
<dbReference type="PANTHER" id="PTHR18966">
    <property type="entry name" value="IONOTROPIC GLUTAMATE RECEPTOR"/>
    <property type="match status" value="1"/>
</dbReference>
<proteinExistence type="predicted"/>
<comment type="subcellular location">
    <subcellularLocation>
        <location evidence="1">Membrane</location>
        <topology evidence="1">Multi-pass membrane protein</topology>
    </subcellularLocation>
</comment>
<evidence type="ECO:0000256" key="10">
    <source>
        <dbReference type="ARBA" id="ARBA00023303"/>
    </source>
</evidence>
<dbReference type="InterPro" id="IPR001320">
    <property type="entry name" value="Iontro_rcpt_C"/>
</dbReference>